<dbReference type="OrthoDB" id="62at2759"/>
<evidence type="ECO:0000313" key="2">
    <source>
        <dbReference type="EMBL" id="OAQ23706.1"/>
    </source>
</evidence>
<feature type="compositionally biased region" description="Polar residues" evidence="1">
    <location>
        <begin position="337"/>
        <end position="359"/>
    </location>
</feature>
<evidence type="ECO:0000313" key="3">
    <source>
        <dbReference type="Proteomes" id="UP000078512"/>
    </source>
</evidence>
<reference evidence="2 3" key="1">
    <citation type="submission" date="2016-05" db="EMBL/GenBank/DDBJ databases">
        <title>Genome sequencing reveals origins of a unique bacterial endosymbiosis in the earliest lineages of terrestrial Fungi.</title>
        <authorList>
            <consortium name="DOE Joint Genome Institute"/>
            <person name="Uehling J."/>
            <person name="Gryganskyi A."/>
            <person name="Hameed K."/>
            <person name="Tschaplinski T."/>
            <person name="Misztal P."/>
            <person name="Wu S."/>
            <person name="Desiro A."/>
            <person name="Vande Pol N."/>
            <person name="Du Z.-Y."/>
            <person name="Zienkiewicz A."/>
            <person name="Zienkiewicz K."/>
            <person name="Morin E."/>
            <person name="Tisserant E."/>
            <person name="Splivallo R."/>
            <person name="Hainaut M."/>
            <person name="Henrissat B."/>
            <person name="Ohm R."/>
            <person name="Kuo A."/>
            <person name="Yan J."/>
            <person name="Lipzen A."/>
            <person name="Nolan M."/>
            <person name="Labutti K."/>
            <person name="Barry K."/>
            <person name="Goldstein A."/>
            <person name="Labbe J."/>
            <person name="Schadt C."/>
            <person name="Tuskan G."/>
            <person name="Grigoriev I."/>
            <person name="Martin F."/>
            <person name="Vilgalys R."/>
            <person name="Bonito G."/>
        </authorList>
    </citation>
    <scope>NUCLEOTIDE SEQUENCE [LARGE SCALE GENOMIC DNA]</scope>
    <source>
        <strain evidence="2 3">AG-77</strain>
    </source>
</reference>
<feature type="compositionally biased region" description="Polar residues" evidence="1">
    <location>
        <begin position="376"/>
        <end position="390"/>
    </location>
</feature>
<feature type="region of interest" description="Disordered" evidence="1">
    <location>
        <begin position="69"/>
        <end position="97"/>
    </location>
</feature>
<dbReference type="AlphaFoldDB" id="A0A197JGS6"/>
<proteinExistence type="predicted"/>
<sequence>MSGLRSYILDEDTESPATLHSSPPPPSRRHQQQQQQQQQQASNAPRTTAASAAYPRLRALYLHSDADASSDFSELELHRPIPSSSGGEGGLGDFSDYETPLPGRWDLAAHWHMGEYYSEGVEGDADDDDDEDRDLDTDLSEGPTPGPGLRASRWTGGSDRGMQLDMGRVRDILSSPISAPVALNNTGLSSRNTTSDSVTTAGPSASISTGVGGSESMFSSNLIDSIADIGSFSSSTSEDILSSHHHHQHRAYQPHTNASERSVRFSRDAAPPPTRAFQTPQLTADINASTPTLEPMTPEIFTPASDSTIGTNTHDVDDIMQSTRSLTEIFGGTLGSLNQYRPSTRPQAQASSSTGQDSSLGGGFDHSGHTRVYSPSRLTDFTGQGSSRSQFVRYPLPPGGGNGQSRLAGGSGGGGGNGSLQQPQHHHLFALAASNRHGLVSSPRGHLSPYWGALERSRRHGSQSPRYSSTTSPNSSASSSRIGSPLLDPQSAVLKSQESEGSENVLIMTEQQDEGHRLNQPTTCNTPFTGAGEGRESRQVSGISRRQQGVSRLGSSIFAANNEQNITSLPSFASSVFMPVIQGTTLIPCETYGPSRMYRRPKTNHPRRPCCFLQAGQRFSGSQSLKTMTSTLSGMRARQVEEWNVKVVRVDSIFLPFIVL</sequence>
<feature type="compositionally biased region" description="Polar residues" evidence="1">
    <location>
        <begin position="41"/>
        <end position="50"/>
    </location>
</feature>
<gene>
    <name evidence="2" type="ORF">K457DRAFT_198898</name>
</gene>
<accession>A0A197JGS6</accession>
<evidence type="ECO:0000256" key="1">
    <source>
        <dbReference type="SAM" id="MobiDB-lite"/>
    </source>
</evidence>
<feature type="compositionally biased region" description="Polar residues" evidence="1">
    <location>
        <begin position="276"/>
        <end position="292"/>
    </location>
</feature>
<feature type="region of interest" description="Disordered" evidence="1">
    <location>
        <begin position="119"/>
        <end position="160"/>
    </location>
</feature>
<feature type="region of interest" description="Disordered" evidence="1">
    <location>
        <begin position="455"/>
        <end position="547"/>
    </location>
</feature>
<dbReference type="Proteomes" id="UP000078512">
    <property type="component" value="Unassembled WGS sequence"/>
</dbReference>
<keyword evidence="3" id="KW-1185">Reference proteome</keyword>
<dbReference type="EMBL" id="KV442111">
    <property type="protein sequence ID" value="OAQ23706.1"/>
    <property type="molecule type" value="Genomic_DNA"/>
</dbReference>
<feature type="compositionally biased region" description="Gly residues" evidence="1">
    <location>
        <begin position="399"/>
        <end position="418"/>
    </location>
</feature>
<feature type="compositionally biased region" description="Polar residues" evidence="1">
    <location>
        <begin position="304"/>
        <end position="313"/>
    </location>
</feature>
<feature type="compositionally biased region" description="Polar residues" evidence="1">
    <location>
        <begin position="183"/>
        <end position="209"/>
    </location>
</feature>
<feature type="region of interest" description="Disordered" evidence="1">
    <location>
        <begin position="234"/>
        <end position="315"/>
    </location>
</feature>
<feature type="compositionally biased region" description="Low complexity" evidence="1">
    <location>
        <begin position="464"/>
        <end position="484"/>
    </location>
</feature>
<feature type="region of interest" description="Disordered" evidence="1">
    <location>
        <begin position="337"/>
        <end position="422"/>
    </location>
</feature>
<feature type="region of interest" description="Disordered" evidence="1">
    <location>
        <begin position="1"/>
        <end position="52"/>
    </location>
</feature>
<name>A0A197JGS6_9FUNG</name>
<feature type="compositionally biased region" description="Acidic residues" evidence="1">
    <location>
        <begin position="121"/>
        <end position="139"/>
    </location>
</feature>
<feature type="compositionally biased region" description="Polar residues" evidence="1">
    <location>
        <begin position="519"/>
        <end position="528"/>
    </location>
</feature>
<protein>
    <submittedName>
        <fullName evidence="2">Uncharacterized protein</fullName>
    </submittedName>
</protein>
<organism evidence="2 3">
    <name type="scientific">Linnemannia elongata AG-77</name>
    <dbReference type="NCBI Taxonomy" id="1314771"/>
    <lineage>
        <taxon>Eukaryota</taxon>
        <taxon>Fungi</taxon>
        <taxon>Fungi incertae sedis</taxon>
        <taxon>Mucoromycota</taxon>
        <taxon>Mortierellomycotina</taxon>
        <taxon>Mortierellomycetes</taxon>
        <taxon>Mortierellales</taxon>
        <taxon>Mortierellaceae</taxon>
        <taxon>Linnemannia</taxon>
    </lineage>
</organism>
<feature type="region of interest" description="Disordered" evidence="1">
    <location>
        <begin position="182"/>
        <end position="212"/>
    </location>
</feature>
<feature type="compositionally biased region" description="Basic residues" evidence="1">
    <location>
        <begin position="243"/>
        <end position="252"/>
    </location>
</feature>